<dbReference type="EMBL" id="FOYM01000006">
    <property type="protein sequence ID" value="SFR01324.1"/>
    <property type="molecule type" value="Genomic_DNA"/>
</dbReference>
<accession>A0A1I6D776</accession>
<gene>
    <name evidence="1" type="ORF">SAMN05660706_106115</name>
</gene>
<protein>
    <recommendedName>
        <fullName evidence="3">DUF4198 domain-containing protein</fullName>
    </recommendedName>
</protein>
<keyword evidence="2" id="KW-1185">Reference proteome</keyword>
<dbReference type="Proteomes" id="UP000199584">
    <property type="component" value="Unassembled WGS sequence"/>
</dbReference>
<name>A0A1I6D776_9FIRM</name>
<evidence type="ECO:0008006" key="3">
    <source>
        <dbReference type="Google" id="ProtNLM"/>
    </source>
</evidence>
<dbReference type="STRING" id="39060.SAMN05660706_106115"/>
<dbReference type="InterPro" id="IPR019613">
    <property type="entry name" value="DUF4198"/>
</dbReference>
<dbReference type="AlphaFoldDB" id="A0A1I6D776"/>
<dbReference type="Pfam" id="PF10670">
    <property type="entry name" value="DUF4198"/>
    <property type="match status" value="1"/>
</dbReference>
<dbReference type="RefSeq" id="WP_165608191.1">
    <property type="nucleotide sequence ID" value="NZ_FOYM01000006.1"/>
</dbReference>
<sequence>MIDKEEKFQKGTRKDYPDAAKATFYNQFAQVIVPVGHDLEGIPQKADIQLEIQPETWKHWRLGDEINFRVFFRGEPLDGTAVDVACNGPGGYRQWQEMTGDDGWLTLRAKEPGRYLLIARHRVPEGEEGVYDELSLTATFAFMVTK</sequence>
<reference evidence="2" key="1">
    <citation type="submission" date="2016-10" db="EMBL/GenBank/DDBJ databases">
        <authorList>
            <person name="Varghese N."/>
            <person name="Submissions S."/>
        </authorList>
    </citation>
    <scope>NUCLEOTIDE SEQUENCE [LARGE SCALE GENOMIC DNA]</scope>
    <source>
        <strain evidence="2">DSM 3669</strain>
    </source>
</reference>
<evidence type="ECO:0000313" key="2">
    <source>
        <dbReference type="Proteomes" id="UP000199584"/>
    </source>
</evidence>
<evidence type="ECO:0000313" key="1">
    <source>
        <dbReference type="EMBL" id="SFR01324.1"/>
    </source>
</evidence>
<organism evidence="1 2">
    <name type="scientific">Desulfoscipio geothermicus DSM 3669</name>
    <dbReference type="NCBI Taxonomy" id="1121426"/>
    <lineage>
        <taxon>Bacteria</taxon>
        <taxon>Bacillati</taxon>
        <taxon>Bacillota</taxon>
        <taxon>Clostridia</taxon>
        <taxon>Eubacteriales</taxon>
        <taxon>Desulfallaceae</taxon>
        <taxon>Desulfoscipio</taxon>
    </lineage>
</organism>
<proteinExistence type="predicted"/>